<dbReference type="RefSeq" id="WP_136877830.1">
    <property type="nucleotide sequence ID" value="NZ_SWBO01000009.1"/>
</dbReference>
<comment type="caution">
    <text evidence="2">The sequence shown here is derived from an EMBL/GenBank/DDBJ whole genome shotgun (WGS) entry which is preliminary data.</text>
</comment>
<sequence>MLSKFKRTFSFIHNHPLAKKYIFKAYKKFLLWQLQTLFFPEKLYVKHFIGNINFYAKKQLTGITGNIYCGLHEFNDMGFLLHFLRSEDTFFDIGANVGAYTLLASGLCNSKTIAFEPIPTTYSILKANIDLNKLGNLVTTENKGISSKKDKLYFTVDEDTTNHILINVKDNQHTILVETDMLDIYYLKNKPSLIKIDVEGFEREVLNGANLTLADLTLKAIIIELNGSGSRYGYDDQEIHDKLLSNGFKPHDYNPLKRELVEITIFGSHNTIYLRDIEFVTDRLNSAAAFKIFNRSI</sequence>
<dbReference type="InterPro" id="IPR052514">
    <property type="entry name" value="SAM-dependent_MTase"/>
</dbReference>
<name>A0A4U1C066_9SPHI</name>
<reference evidence="2 3" key="1">
    <citation type="submission" date="2019-04" db="EMBL/GenBank/DDBJ databases">
        <title>Pedobacter sp. AR-2-6 sp. nov., isolated from Arctic soil.</title>
        <authorList>
            <person name="Dahal R.H."/>
            <person name="Kim D.-U."/>
        </authorList>
    </citation>
    <scope>NUCLEOTIDE SEQUENCE [LARGE SCALE GENOMIC DNA]</scope>
    <source>
        <strain evidence="2 3">AR-2-6</strain>
    </source>
</reference>
<dbReference type="InterPro" id="IPR006342">
    <property type="entry name" value="FkbM_mtfrase"/>
</dbReference>
<dbReference type="AlphaFoldDB" id="A0A4U1C066"/>
<gene>
    <name evidence="2" type="ORF">FA045_14685</name>
</gene>
<dbReference type="GO" id="GO:0032259">
    <property type="term" value="P:methylation"/>
    <property type="evidence" value="ECO:0007669"/>
    <property type="project" value="UniProtKB-KW"/>
</dbReference>
<dbReference type="NCBIfam" id="TIGR01444">
    <property type="entry name" value="fkbM_fam"/>
    <property type="match status" value="1"/>
</dbReference>
<dbReference type="Proteomes" id="UP000310477">
    <property type="component" value="Unassembled WGS sequence"/>
</dbReference>
<dbReference type="Pfam" id="PF05050">
    <property type="entry name" value="Methyltransf_21"/>
    <property type="match status" value="1"/>
</dbReference>
<protein>
    <submittedName>
        <fullName evidence="2">FkbM family methyltransferase</fullName>
    </submittedName>
</protein>
<feature type="domain" description="Methyltransferase FkbM" evidence="1">
    <location>
        <begin position="92"/>
        <end position="249"/>
    </location>
</feature>
<evidence type="ECO:0000313" key="3">
    <source>
        <dbReference type="Proteomes" id="UP000310477"/>
    </source>
</evidence>
<keyword evidence="3" id="KW-1185">Reference proteome</keyword>
<organism evidence="2 3">
    <name type="scientific">Pedobacter cryotolerans</name>
    <dbReference type="NCBI Taxonomy" id="2571270"/>
    <lineage>
        <taxon>Bacteria</taxon>
        <taxon>Pseudomonadati</taxon>
        <taxon>Bacteroidota</taxon>
        <taxon>Sphingobacteriia</taxon>
        <taxon>Sphingobacteriales</taxon>
        <taxon>Sphingobacteriaceae</taxon>
        <taxon>Pedobacter</taxon>
    </lineage>
</organism>
<accession>A0A4U1C066</accession>
<evidence type="ECO:0000313" key="2">
    <source>
        <dbReference type="EMBL" id="TKB98225.1"/>
    </source>
</evidence>
<keyword evidence="2" id="KW-0808">Transferase</keyword>
<evidence type="ECO:0000259" key="1">
    <source>
        <dbReference type="Pfam" id="PF05050"/>
    </source>
</evidence>
<dbReference type="EMBL" id="SWBO01000009">
    <property type="protein sequence ID" value="TKB98225.1"/>
    <property type="molecule type" value="Genomic_DNA"/>
</dbReference>
<dbReference type="OrthoDB" id="9812600at2"/>
<dbReference type="GO" id="GO:0008168">
    <property type="term" value="F:methyltransferase activity"/>
    <property type="evidence" value="ECO:0007669"/>
    <property type="project" value="UniProtKB-KW"/>
</dbReference>
<dbReference type="Gene3D" id="3.40.50.150">
    <property type="entry name" value="Vaccinia Virus protein VP39"/>
    <property type="match status" value="1"/>
</dbReference>
<dbReference type="PANTHER" id="PTHR34203:SF15">
    <property type="entry name" value="SLL1173 PROTEIN"/>
    <property type="match status" value="1"/>
</dbReference>
<proteinExistence type="predicted"/>
<keyword evidence="2" id="KW-0489">Methyltransferase</keyword>
<dbReference type="SUPFAM" id="SSF53335">
    <property type="entry name" value="S-adenosyl-L-methionine-dependent methyltransferases"/>
    <property type="match status" value="1"/>
</dbReference>
<dbReference type="PANTHER" id="PTHR34203">
    <property type="entry name" value="METHYLTRANSFERASE, FKBM FAMILY PROTEIN"/>
    <property type="match status" value="1"/>
</dbReference>
<dbReference type="InterPro" id="IPR029063">
    <property type="entry name" value="SAM-dependent_MTases_sf"/>
</dbReference>